<dbReference type="EMBL" id="ML179524">
    <property type="protein sequence ID" value="THU85878.1"/>
    <property type="molecule type" value="Genomic_DNA"/>
</dbReference>
<dbReference type="Proteomes" id="UP000297245">
    <property type="component" value="Unassembled WGS sequence"/>
</dbReference>
<protein>
    <submittedName>
        <fullName evidence="1">Uncharacterized protein</fullName>
    </submittedName>
</protein>
<accession>A0A4S8LC22</accession>
<dbReference type="AlphaFoldDB" id="A0A4S8LC22"/>
<keyword evidence="2" id="KW-1185">Reference proteome</keyword>
<organism evidence="1 2">
    <name type="scientific">Dendrothele bispora (strain CBS 962.96)</name>
    <dbReference type="NCBI Taxonomy" id="1314807"/>
    <lineage>
        <taxon>Eukaryota</taxon>
        <taxon>Fungi</taxon>
        <taxon>Dikarya</taxon>
        <taxon>Basidiomycota</taxon>
        <taxon>Agaricomycotina</taxon>
        <taxon>Agaricomycetes</taxon>
        <taxon>Agaricomycetidae</taxon>
        <taxon>Agaricales</taxon>
        <taxon>Agaricales incertae sedis</taxon>
        <taxon>Dendrothele</taxon>
    </lineage>
</organism>
<name>A0A4S8LC22_DENBC</name>
<sequence>MYRLSQMTSPDTLPFRSCQYSINILTPVGRNWRLCMYKYVSTSLKPEMRSFGTYLP</sequence>
<reference evidence="1 2" key="1">
    <citation type="journal article" date="2019" name="Nat. Ecol. Evol.">
        <title>Megaphylogeny resolves global patterns of mushroom evolution.</title>
        <authorList>
            <person name="Varga T."/>
            <person name="Krizsan K."/>
            <person name="Foldi C."/>
            <person name="Dima B."/>
            <person name="Sanchez-Garcia M."/>
            <person name="Sanchez-Ramirez S."/>
            <person name="Szollosi G.J."/>
            <person name="Szarkandi J.G."/>
            <person name="Papp V."/>
            <person name="Albert L."/>
            <person name="Andreopoulos W."/>
            <person name="Angelini C."/>
            <person name="Antonin V."/>
            <person name="Barry K.W."/>
            <person name="Bougher N.L."/>
            <person name="Buchanan P."/>
            <person name="Buyck B."/>
            <person name="Bense V."/>
            <person name="Catcheside P."/>
            <person name="Chovatia M."/>
            <person name="Cooper J."/>
            <person name="Damon W."/>
            <person name="Desjardin D."/>
            <person name="Finy P."/>
            <person name="Geml J."/>
            <person name="Haridas S."/>
            <person name="Hughes K."/>
            <person name="Justo A."/>
            <person name="Karasinski D."/>
            <person name="Kautmanova I."/>
            <person name="Kiss B."/>
            <person name="Kocsube S."/>
            <person name="Kotiranta H."/>
            <person name="LaButti K.M."/>
            <person name="Lechner B.E."/>
            <person name="Liimatainen K."/>
            <person name="Lipzen A."/>
            <person name="Lukacs Z."/>
            <person name="Mihaltcheva S."/>
            <person name="Morgado L.N."/>
            <person name="Niskanen T."/>
            <person name="Noordeloos M.E."/>
            <person name="Ohm R.A."/>
            <person name="Ortiz-Santana B."/>
            <person name="Ovrebo C."/>
            <person name="Racz N."/>
            <person name="Riley R."/>
            <person name="Savchenko A."/>
            <person name="Shiryaev A."/>
            <person name="Soop K."/>
            <person name="Spirin V."/>
            <person name="Szebenyi C."/>
            <person name="Tomsovsky M."/>
            <person name="Tulloss R.E."/>
            <person name="Uehling J."/>
            <person name="Grigoriev I.V."/>
            <person name="Vagvolgyi C."/>
            <person name="Papp T."/>
            <person name="Martin F.M."/>
            <person name="Miettinen O."/>
            <person name="Hibbett D.S."/>
            <person name="Nagy L.G."/>
        </authorList>
    </citation>
    <scope>NUCLEOTIDE SEQUENCE [LARGE SCALE GENOMIC DNA]</scope>
    <source>
        <strain evidence="1 2">CBS 962.96</strain>
    </source>
</reference>
<evidence type="ECO:0000313" key="2">
    <source>
        <dbReference type="Proteomes" id="UP000297245"/>
    </source>
</evidence>
<proteinExistence type="predicted"/>
<evidence type="ECO:0000313" key="1">
    <source>
        <dbReference type="EMBL" id="THU85878.1"/>
    </source>
</evidence>
<gene>
    <name evidence="1" type="ORF">K435DRAFT_377669</name>
</gene>